<dbReference type="VEuPathDB" id="MicrosporidiaDB:G9O61_00g015270"/>
<dbReference type="OrthoDB" id="2191887at2759"/>
<comment type="caution">
    <text evidence="1">The sequence shown here is derived from an EMBL/GenBank/DDBJ whole genome shotgun (WGS) entry which is preliminary data.</text>
</comment>
<accession>A0A0F9WPR5</accession>
<dbReference type="GeneID" id="36320332"/>
<proteinExistence type="predicted"/>
<dbReference type="RefSeq" id="XP_024330680.1">
    <property type="nucleotide sequence ID" value="XM_024475391.1"/>
</dbReference>
<dbReference type="Proteomes" id="UP000034350">
    <property type="component" value="Unassembled WGS sequence"/>
</dbReference>
<name>A0A0F9WPR5_9MICR</name>
<dbReference type="VEuPathDB" id="MicrosporidiaDB:AAJ76_3800018357"/>
<gene>
    <name evidence="1" type="ORF">AAJ76_3800018357</name>
</gene>
<protein>
    <submittedName>
        <fullName evidence="1">Uncharacterized protein</fullName>
    </submittedName>
</protein>
<keyword evidence="2" id="KW-1185">Reference proteome</keyword>
<evidence type="ECO:0000313" key="2">
    <source>
        <dbReference type="Proteomes" id="UP000034350"/>
    </source>
</evidence>
<evidence type="ECO:0000313" key="1">
    <source>
        <dbReference type="EMBL" id="KKO74938.1"/>
    </source>
</evidence>
<sequence length="143" mass="17191">MIFTNSKEDLALKDIFKDTISIYTYKDTKAYQIFFKNKYYEFIIDKDYPTTPPISSIKLGEDVFKKYKKNINIFSFFYECIKKEELNLDKSDEYTSIIEYDTIDKITEQQFQDYKLKHPTVHVQREGLSGKEIFLQDKIRKNV</sequence>
<dbReference type="AlphaFoldDB" id="A0A0F9WPR5"/>
<reference evidence="1 2" key="1">
    <citation type="journal article" date="2015" name="Environ. Microbiol.">
        <title>Genome analyses suggest the presence of polyploidy and recent human-driven expansions in eight global populations of the honeybee pathogen Nosema ceranae.</title>
        <authorList>
            <person name="Pelin A."/>
            <person name="Selman M."/>
            <person name="Aris-Brosou S."/>
            <person name="Farinelli L."/>
            <person name="Corradi N."/>
        </authorList>
    </citation>
    <scope>NUCLEOTIDE SEQUENCE [LARGE SCALE GENOMIC DNA]</scope>
    <source>
        <strain evidence="1 2">PA08 1199</strain>
    </source>
</reference>
<dbReference type="EMBL" id="JPQZ01000038">
    <property type="protein sequence ID" value="KKO74938.1"/>
    <property type="molecule type" value="Genomic_DNA"/>
</dbReference>
<organism evidence="1 2">
    <name type="scientific">Vairimorpha ceranae</name>
    <dbReference type="NCBI Taxonomy" id="40302"/>
    <lineage>
        <taxon>Eukaryota</taxon>
        <taxon>Fungi</taxon>
        <taxon>Fungi incertae sedis</taxon>
        <taxon>Microsporidia</taxon>
        <taxon>Nosematidae</taxon>
        <taxon>Vairimorpha</taxon>
    </lineage>
</organism>